<sequence length="498" mass="52932">MTTQSDTPPYAALSMQELGTLDAVALRGLIRSGQITPDEVLHTVFQAMEALNPAINAVVQPMKTQAYAELRHIDPEAALYGVPYLLKDLGPSYAGVPTRMACMALKDGFFPGEDSHLTHRFRTLGMVPAGKSATPEFGLTATTDSVLHGQTRNPWDVTRSPGGSSGGSASAVAAGIVPVAHGNDGGGSIRIPAAACGLVGFKCSRGLLSWAPELGECWGALATNGVLTRTVRDSAAALDGLCGTGLGDPYPFPRPPLPFSTEIRRATGRLKIGYALQWPAGAAPASEDCRNAVMHTARLLEGMGHHVEEAAPDLHCDEVADIFMTIVAAQVIVTLGPLISPAGMPDERHAEKLTRLLWEKGQRETGAHYAGALNRMHLLGRAMARFFERYDVLLTPVMTTPPAKLGAYSLQQMELDDYAAMLGTFIPYTPPFNMAGSPAVSLPLYATEHGLPVGVQLGAGTGRDGLLFRLAARLEEAAPWHTRVPAVHVSRLETTGRH</sequence>
<dbReference type="PANTHER" id="PTHR11895:SF7">
    <property type="entry name" value="GLUTAMYL-TRNA(GLN) AMIDOTRANSFERASE SUBUNIT A, MITOCHONDRIAL"/>
    <property type="match status" value="1"/>
</dbReference>
<reference evidence="3 4" key="1">
    <citation type="journal article" date="2011" name="J. Bacteriol.">
        <title>Complete genome sequence and updated annotation of Desulfovibrio alaskensis G20.</title>
        <authorList>
            <person name="Hauser L.J."/>
            <person name="Land M.L."/>
            <person name="Brown S.D."/>
            <person name="Larimer F."/>
            <person name="Keller K.L."/>
            <person name="Rapp-Giles B.J."/>
            <person name="Price M.N."/>
            <person name="Lin M."/>
            <person name="Bruce D.C."/>
            <person name="Detter J.C."/>
            <person name="Tapia R."/>
            <person name="Han C.S."/>
            <person name="Goodwin L.A."/>
            <person name="Cheng J.F."/>
            <person name="Pitluck S."/>
            <person name="Copeland A."/>
            <person name="Lucas S."/>
            <person name="Nolan M."/>
            <person name="Lapidus A.L."/>
            <person name="Palumbo A.V."/>
            <person name="Wall J.D."/>
        </authorList>
    </citation>
    <scope>NUCLEOTIDE SEQUENCE [LARGE SCALE GENOMIC DNA]</scope>
    <source>
        <strain evidence="4">ATCC BAA 1058 / DSM 17464 / G20</strain>
    </source>
</reference>
<dbReference type="KEGG" id="dde:Dde_0518"/>
<dbReference type="Gene3D" id="3.90.1300.10">
    <property type="entry name" value="Amidase signature (AS) domain"/>
    <property type="match status" value="1"/>
</dbReference>
<dbReference type="InterPro" id="IPR036928">
    <property type="entry name" value="AS_sf"/>
</dbReference>
<dbReference type="HOGENOM" id="CLU_009600_0_4_7"/>
<evidence type="ECO:0000313" key="3">
    <source>
        <dbReference type="EMBL" id="ABB37319.1"/>
    </source>
</evidence>
<protein>
    <submittedName>
        <fullName evidence="3">Amidase</fullName>
    </submittedName>
</protein>
<dbReference type="AlphaFoldDB" id="Q315S7"/>
<dbReference type="InterPro" id="IPR023631">
    <property type="entry name" value="Amidase_dom"/>
</dbReference>
<comment type="similarity">
    <text evidence="1">Belongs to the amidase family.</text>
</comment>
<dbReference type="SUPFAM" id="SSF75304">
    <property type="entry name" value="Amidase signature (AS) enzymes"/>
    <property type="match status" value="1"/>
</dbReference>
<dbReference type="Pfam" id="PF01425">
    <property type="entry name" value="Amidase"/>
    <property type="match status" value="1"/>
</dbReference>
<proteinExistence type="inferred from homology"/>
<keyword evidence="4" id="KW-1185">Reference proteome</keyword>
<dbReference type="PANTHER" id="PTHR11895">
    <property type="entry name" value="TRANSAMIDASE"/>
    <property type="match status" value="1"/>
</dbReference>
<evidence type="ECO:0000259" key="2">
    <source>
        <dbReference type="Pfam" id="PF01425"/>
    </source>
</evidence>
<evidence type="ECO:0000313" key="4">
    <source>
        <dbReference type="Proteomes" id="UP000002710"/>
    </source>
</evidence>
<evidence type="ECO:0000256" key="1">
    <source>
        <dbReference type="ARBA" id="ARBA00009199"/>
    </source>
</evidence>
<organism evidence="3 4">
    <name type="scientific">Oleidesulfovibrio alaskensis (strain ATCC BAA-1058 / DSM 17464 / G20)</name>
    <name type="common">Desulfovibrio alaskensis</name>
    <dbReference type="NCBI Taxonomy" id="207559"/>
    <lineage>
        <taxon>Bacteria</taxon>
        <taxon>Pseudomonadati</taxon>
        <taxon>Thermodesulfobacteriota</taxon>
        <taxon>Desulfovibrionia</taxon>
        <taxon>Desulfovibrionales</taxon>
        <taxon>Desulfovibrionaceae</taxon>
        <taxon>Oleidesulfovibrio</taxon>
    </lineage>
</organism>
<dbReference type="PROSITE" id="PS00571">
    <property type="entry name" value="AMIDASES"/>
    <property type="match status" value="1"/>
</dbReference>
<dbReference type="RefSeq" id="WP_011366638.1">
    <property type="nucleotide sequence ID" value="NC_007519.1"/>
</dbReference>
<accession>Q315S7</accession>
<dbReference type="eggNOG" id="COG0154">
    <property type="taxonomic scope" value="Bacteria"/>
</dbReference>
<dbReference type="STRING" id="207559.Dde_0518"/>
<dbReference type="InterPro" id="IPR020556">
    <property type="entry name" value="Amidase_CS"/>
</dbReference>
<feature type="domain" description="Amidase" evidence="2">
    <location>
        <begin position="39"/>
        <end position="467"/>
    </location>
</feature>
<dbReference type="Proteomes" id="UP000002710">
    <property type="component" value="Chromosome"/>
</dbReference>
<dbReference type="EMBL" id="CP000112">
    <property type="protein sequence ID" value="ABB37319.1"/>
    <property type="molecule type" value="Genomic_DNA"/>
</dbReference>
<gene>
    <name evidence="3" type="ordered locus">Dde_0518</name>
</gene>
<dbReference type="GO" id="GO:0003824">
    <property type="term" value="F:catalytic activity"/>
    <property type="evidence" value="ECO:0007669"/>
    <property type="project" value="InterPro"/>
</dbReference>
<dbReference type="InterPro" id="IPR000120">
    <property type="entry name" value="Amidase"/>
</dbReference>
<name>Q315S7_OLEA2</name>